<evidence type="ECO:0008006" key="4">
    <source>
        <dbReference type="Google" id="ProtNLM"/>
    </source>
</evidence>
<sequence>MKKLVLLIFTVCMGGGIAASAQEVSQQKLDSLNQALSDMSARVKETEAAESNRAIWKDRSKYFNLNYVNQKLSPDIDGWDKLGGGELKSDFGAAIVWGKTYYLHKKPLAGMIKFGIDWSWMDLNYAQYKVEAYDYDTDELYSEKAHQLEYGMQIGPSVTINPVHHLKVSAYFRVTPSYSMMYLNDEFYHHYATFCNTGFAVAWKVLSVGCEWRWGKASYDGLGLNLDDLEGDYSDGDFSGDIPSADDVLTDLQDLKLKTKSFRVYFSFRF</sequence>
<evidence type="ECO:0000256" key="1">
    <source>
        <dbReference type="SAM" id="SignalP"/>
    </source>
</evidence>
<proteinExistence type="predicted"/>
<dbReference type="KEGG" id="acou:A5CBH24_15180"/>
<name>A0A4Y1WU09_9BACT</name>
<accession>A0A4Y1WU09</accession>
<protein>
    <recommendedName>
        <fullName evidence="4">Outer membrane protein beta-barrel domain-containing protein</fullName>
    </recommendedName>
</protein>
<organism evidence="2 3">
    <name type="scientific">Alistipes communis</name>
    <dbReference type="NCBI Taxonomy" id="2585118"/>
    <lineage>
        <taxon>Bacteria</taxon>
        <taxon>Pseudomonadati</taxon>
        <taxon>Bacteroidota</taxon>
        <taxon>Bacteroidia</taxon>
        <taxon>Bacteroidales</taxon>
        <taxon>Rikenellaceae</taxon>
        <taxon>Alistipes</taxon>
    </lineage>
</organism>
<dbReference type="OrthoDB" id="1072274at2"/>
<keyword evidence="3" id="KW-1185">Reference proteome</keyword>
<evidence type="ECO:0000313" key="3">
    <source>
        <dbReference type="Proteomes" id="UP000318946"/>
    </source>
</evidence>
<feature type="chain" id="PRO_5021430455" description="Outer membrane protein beta-barrel domain-containing protein" evidence="1">
    <location>
        <begin position="22"/>
        <end position="270"/>
    </location>
</feature>
<reference evidence="3" key="1">
    <citation type="submission" date="2019-06" db="EMBL/GenBank/DDBJ databases">
        <title>Alistipes onderdonkii subsp. vulgaris subsp. nov., Alistipes dispar sp. nov. and Alistipes communis sp. nov., isolated from human faeces, and creation of Alistipes onderdonkii subsp. onderdonkii subsp. nov.</title>
        <authorList>
            <person name="Sakamoto M."/>
            <person name="Ikeyama N."/>
            <person name="Ogata Y."/>
            <person name="Suda W."/>
            <person name="Iino T."/>
            <person name="Hattori M."/>
            <person name="Ohkuma M."/>
        </authorList>
    </citation>
    <scope>NUCLEOTIDE SEQUENCE [LARGE SCALE GENOMIC DNA]</scope>
    <source>
        <strain evidence="3">5CBH24</strain>
    </source>
</reference>
<dbReference type="RefSeq" id="WP_141412713.1">
    <property type="nucleotide sequence ID" value="NZ_AP019735.1"/>
</dbReference>
<gene>
    <name evidence="2" type="ORF">A5CBH24_15180</name>
</gene>
<feature type="signal peptide" evidence="1">
    <location>
        <begin position="1"/>
        <end position="21"/>
    </location>
</feature>
<dbReference type="Proteomes" id="UP000318946">
    <property type="component" value="Chromosome"/>
</dbReference>
<dbReference type="AlphaFoldDB" id="A0A4Y1WU09"/>
<dbReference type="EMBL" id="AP019735">
    <property type="protein sequence ID" value="BBL04205.1"/>
    <property type="molecule type" value="Genomic_DNA"/>
</dbReference>
<evidence type="ECO:0000313" key="2">
    <source>
        <dbReference type="EMBL" id="BBL04205.1"/>
    </source>
</evidence>
<dbReference type="GeneID" id="78342241"/>
<keyword evidence="1" id="KW-0732">Signal</keyword>